<evidence type="ECO:0000313" key="12">
    <source>
        <dbReference type="EMBL" id="OCX70359.1"/>
    </source>
</evidence>
<feature type="binding site" evidence="8">
    <location>
        <position position="62"/>
    </location>
    <ligand>
        <name>[4Fe-4S] cluster</name>
        <dbReference type="ChEBI" id="CHEBI:49883"/>
        <label>1</label>
    </ligand>
</feature>
<dbReference type="Gene3D" id="3.30.70.3270">
    <property type="match status" value="1"/>
</dbReference>
<comment type="function">
    <text evidence="8">NDH-1 shuttles electrons from NADH, via FMN and iron-sulfur (Fe-S) centers, to quinones in the respiratory chain. The immediate electron acceptor for the enzyme in this species is believed to be ubiquinone. Couples the redox reaction to proton translocation (for every two electrons transferred, four hydrogen ions are translocated across the cytoplasmic membrane), and thus conserves the redox energy in a proton gradient.</text>
</comment>
<dbReference type="eggNOG" id="COG1143">
    <property type="taxonomic scope" value="Bacteria"/>
</dbReference>
<dbReference type="PROSITE" id="PS00198">
    <property type="entry name" value="4FE4S_FER_1"/>
    <property type="match status" value="2"/>
</dbReference>
<dbReference type="HAMAP" id="MF_01351">
    <property type="entry name" value="NDH1_NuoI"/>
    <property type="match status" value="1"/>
</dbReference>
<evidence type="ECO:0000256" key="2">
    <source>
        <dbReference type="ARBA" id="ARBA00022485"/>
    </source>
</evidence>
<evidence type="ECO:0000256" key="9">
    <source>
        <dbReference type="SAM" id="MobiDB-lite"/>
    </source>
</evidence>
<evidence type="ECO:0000256" key="1">
    <source>
        <dbReference type="ARBA" id="ARBA00010277"/>
    </source>
</evidence>
<feature type="binding site" evidence="8">
    <location>
        <position position="59"/>
    </location>
    <ligand>
        <name>[4Fe-4S] cluster</name>
        <dbReference type="ChEBI" id="CHEBI:49883"/>
        <label>1</label>
    </ligand>
</feature>
<keyword evidence="8" id="KW-1003">Cell membrane</keyword>
<dbReference type="Pfam" id="PF12838">
    <property type="entry name" value="Fer4_7"/>
    <property type="match status" value="1"/>
</dbReference>
<evidence type="ECO:0000313" key="11">
    <source>
        <dbReference type="EMBL" id="OCX69108.1"/>
    </source>
</evidence>
<dbReference type="PANTHER" id="PTHR10849:SF20">
    <property type="entry name" value="NADH DEHYDROGENASE [UBIQUINONE] IRON-SULFUR PROTEIN 8, MITOCHONDRIAL"/>
    <property type="match status" value="1"/>
</dbReference>
<keyword evidence="8" id="KW-0520">NAD</keyword>
<dbReference type="NCBIfam" id="TIGR01971">
    <property type="entry name" value="NuoI"/>
    <property type="match status" value="1"/>
</dbReference>
<dbReference type="STRING" id="930.GCA_002079865_02638"/>
<keyword evidence="7 8" id="KW-0411">Iron-sulfur</keyword>
<comment type="catalytic activity">
    <reaction evidence="8">
        <text>a quinone + NADH + 5 H(+)(in) = a quinol + NAD(+) + 4 H(+)(out)</text>
        <dbReference type="Rhea" id="RHEA:57888"/>
        <dbReference type="ChEBI" id="CHEBI:15378"/>
        <dbReference type="ChEBI" id="CHEBI:24646"/>
        <dbReference type="ChEBI" id="CHEBI:57540"/>
        <dbReference type="ChEBI" id="CHEBI:57945"/>
        <dbReference type="ChEBI" id="CHEBI:132124"/>
    </reaction>
</comment>
<keyword evidence="6 8" id="KW-0408">Iron</keyword>
<keyword evidence="14" id="KW-1185">Reference proteome</keyword>
<reference evidence="11 13" key="1">
    <citation type="journal article" date="2016" name="Int. J. Mol. Sci.">
        <title>Comparative genomics of the extreme acidophile Acidithiobacillus thiooxidans reveals intraspecific divergence and niche adaptation.</title>
        <authorList>
            <person name="Zhang X."/>
            <person name="Feng X."/>
            <person name="Tao J."/>
            <person name="Ma L."/>
            <person name="Xiao Y."/>
            <person name="Liang Y."/>
            <person name="Liu X."/>
            <person name="Yin H."/>
        </authorList>
    </citation>
    <scope>NUCLEOTIDE SEQUENCE [LARGE SCALE GENOMIC DNA]</scope>
    <source>
        <strain evidence="12 13">A02</strain>
        <strain evidence="11">DXS-W</strain>
    </source>
</reference>
<keyword evidence="3 8" id="KW-0479">Metal-binding</keyword>
<dbReference type="GO" id="GO:0005506">
    <property type="term" value="F:iron ion binding"/>
    <property type="evidence" value="ECO:0007669"/>
    <property type="project" value="UniProtKB-UniRule"/>
</dbReference>
<feature type="binding site" evidence="8">
    <location>
        <position position="66"/>
    </location>
    <ligand>
        <name>[4Fe-4S] cluster</name>
        <dbReference type="ChEBI" id="CHEBI:49883"/>
        <label>2</label>
    </ligand>
</feature>
<keyword evidence="8" id="KW-0472">Membrane</keyword>
<dbReference type="AlphaFoldDB" id="A0A1C2HZB9"/>
<evidence type="ECO:0000259" key="10">
    <source>
        <dbReference type="PROSITE" id="PS51379"/>
    </source>
</evidence>
<dbReference type="SUPFAM" id="SSF54862">
    <property type="entry name" value="4Fe-4S ferredoxins"/>
    <property type="match status" value="1"/>
</dbReference>
<sequence length="176" mass="20093">MRVWRNISELGAGLWTTLRQLGRTSTVSYPEEPLNLPPRWRGRPVLTRDPDGDERCVACQLCSAVCPTRCIELQAGERPDTRRYPLTFRINFSRCIYCGLCEEACPTLAIQLLDEFAFSKEHHADFIYEKEALLIDGTGKHPHYNFYRHSGVALQDKDKGEGINEKTPVNVRSNLP</sequence>
<evidence type="ECO:0000256" key="5">
    <source>
        <dbReference type="ARBA" id="ARBA00022967"/>
    </source>
</evidence>
<dbReference type="GO" id="GO:0050136">
    <property type="term" value="F:NADH dehydrogenase (quinone) (non-electrogenic) activity"/>
    <property type="evidence" value="ECO:0007669"/>
    <property type="project" value="UniProtKB-UniRule"/>
</dbReference>
<proteinExistence type="inferred from homology"/>
<dbReference type="GeneID" id="60694567"/>
<dbReference type="RefSeq" id="WP_024894631.1">
    <property type="nucleotide sequence ID" value="NZ_DAIAWO010000040.1"/>
</dbReference>
<comment type="caution">
    <text evidence="11">The sequence shown here is derived from an EMBL/GenBank/DDBJ whole genome shotgun (WGS) entry which is preliminary data.</text>
</comment>
<dbReference type="EMBL" id="LWSA01000200">
    <property type="protein sequence ID" value="OCX70359.1"/>
    <property type="molecule type" value="Genomic_DNA"/>
</dbReference>
<dbReference type="EC" id="7.1.1.-" evidence="8"/>
<feature type="binding site" evidence="8">
    <location>
        <position position="105"/>
    </location>
    <ligand>
        <name>[4Fe-4S] cluster</name>
        <dbReference type="ChEBI" id="CHEBI:49883"/>
        <label>1</label>
    </ligand>
</feature>
<evidence type="ECO:0000256" key="3">
    <source>
        <dbReference type="ARBA" id="ARBA00022723"/>
    </source>
</evidence>
<dbReference type="NCBIfam" id="NF004536">
    <property type="entry name" value="PRK05888.1-1"/>
    <property type="match status" value="1"/>
</dbReference>
<dbReference type="PROSITE" id="PS51379">
    <property type="entry name" value="4FE4S_FER_2"/>
    <property type="match status" value="2"/>
</dbReference>
<dbReference type="GO" id="GO:0048038">
    <property type="term" value="F:quinone binding"/>
    <property type="evidence" value="ECO:0007669"/>
    <property type="project" value="UniProtKB-KW"/>
</dbReference>
<accession>A0A1C2HZB9</accession>
<dbReference type="GO" id="GO:0009060">
    <property type="term" value="P:aerobic respiration"/>
    <property type="evidence" value="ECO:0007669"/>
    <property type="project" value="TreeGrafter"/>
</dbReference>
<dbReference type="Proteomes" id="UP000094893">
    <property type="component" value="Unassembled WGS sequence"/>
</dbReference>
<dbReference type="PANTHER" id="PTHR10849">
    <property type="entry name" value="NADH DEHYDROGENASE UBIQUINONE IRON-SULFUR PROTEIN 8, MITOCHONDRIAL"/>
    <property type="match status" value="1"/>
</dbReference>
<evidence type="ECO:0000256" key="8">
    <source>
        <dbReference type="HAMAP-Rule" id="MF_01351"/>
    </source>
</evidence>
<feature type="domain" description="4Fe-4S ferredoxin-type" evidence="10">
    <location>
        <begin position="44"/>
        <end position="76"/>
    </location>
</feature>
<dbReference type="InterPro" id="IPR017900">
    <property type="entry name" value="4Fe4S_Fe_S_CS"/>
</dbReference>
<feature type="region of interest" description="Disordered" evidence="9">
    <location>
        <begin position="157"/>
        <end position="176"/>
    </location>
</feature>
<evidence type="ECO:0000256" key="4">
    <source>
        <dbReference type="ARBA" id="ARBA00022737"/>
    </source>
</evidence>
<dbReference type="GO" id="GO:0051539">
    <property type="term" value="F:4 iron, 4 sulfur cluster binding"/>
    <property type="evidence" value="ECO:0007669"/>
    <property type="project" value="UniProtKB-KW"/>
</dbReference>
<feature type="binding site" evidence="8">
    <location>
        <position position="101"/>
    </location>
    <ligand>
        <name>[4Fe-4S] cluster</name>
        <dbReference type="ChEBI" id="CHEBI:49883"/>
        <label>2</label>
    </ligand>
</feature>
<evidence type="ECO:0000313" key="13">
    <source>
        <dbReference type="Proteomes" id="UP000094893"/>
    </source>
</evidence>
<comment type="cofactor">
    <cofactor evidence="8">
        <name>[4Fe-4S] cluster</name>
        <dbReference type="ChEBI" id="CHEBI:49883"/>
    </cofactor>
    <text evidence="8">Binds 2 [4Fe-4S] clusters per subunit.</text>
</comment>
<evidence type="ECO:0000256" key="7">
    <source>
        <dbReference type="ARBA" id="ARBA00023014"/>
    </source>
</evidence>
<comment type="subcellular location">
    <subcellularLocation>
        <location evidence="8">Cell membrane</location>
        <topology evidence="8">Peripheral membrane protein</topology>
    </subcellularLocation>
</comment>
<keyword evidence="2 8" id="KW-0004">4Fe-4S</keyword>
<feature type="domain" description="4Fe-4S ferredoxin-type" evidence="10">
    <location>
        <begin position="86"/>
        <end position="115"/>
    </location>
</feature>
<dbReference type="OrthoDB" id="9808559at2"/>
<organism evidence="11 14">
    <name type="scientific">Acidithiobacillus thiooxidans</name>
    <name type="common">Thiobacillus thiooxidans</name>
    <dbReference type="NCBI Taxonomy" id="930"/>
    <lineage>
        <taxon>Bacteria</taxon>
        <taxon>Pseudomonadati</taxon>
        <taxon>Pseudomonadota</taxon>
        <taxon>Acidithiobacillia</taxon>
        <taxon>Acidithiobacillales</taxon>
        <taxon>Acidithiobacillaceae</taxon>
        <taxon>Acidithiobacillus</taxon>
    </lineage>
</organism>
<dbReference type="EMBL" id="LWRY01000233">
    <property type="protein sequence ID" value="OCX69108.1"/>
    <property type="molecule type" value="Genomic_DNA"/>
</dbReference>
<dbReference type="Proteomes" id="UP000095008">
    <property type="component" value="Unassembled WGS sequence"/>
</dbReference>
<comment type="subunit">
    <text evidence="8">NDH-1 is composed of 14 different subunits. Subunits NuoA, H, J, K, L, M, N constitute the membrane sector of the complex.</text>
</comment>
<keyword evidence="5 8" id="KW-1278">Translocase</keyword>
<comment type="similarity">
    <text evidence="1 8">Belongs to the complex I 23 kDa subunit family.</text>
</comment>
<dbReference type="InterPro" id="IPR017896">
    <property type="entry name" value="4Fe4S_Fe-S-bd"/>
</dbReference>
<feature type="binding site" evidence="8">
    <location>
        <position position="95"/>
    </location>
    <ligand>
        <name>[4Fe-4S] cluster</name>
        <dbReference type="ChEBI" id="CHEBI:49883"/>
        <label>2</label>
    </ligand>
</feature>
<feature type="binding site" evidence="8">
    <location>
        <position position="98"/>
    </location>
    <ligand>
        <name>[4Fe-4S] cluster</name>
        <dbReference type="ChEBI" id="CHEBI:49883"/>
        <label>2</label>
    </ligand>
</feature>
<feature type="binding site" evidence="8">
    <location>
        <position position="56"/>
    </location>
    <ligand>
        <name>[4Fe-4S] cluster</name>
        <dbReference type="ChEBI" id="CHEBI:49883"/>
        <label>1</label>
    </ligand>
</feature>
<keyword evidence="4" id="KW-0677">Repeat</keyword>
<protein>
    <recommendedName>
        <fullName evidence="8">NADH-quinone oxidoreductase subunit I</fullName>
        <ecNumber evidence="8">7.1.1.-</ecNumber>
    </recommendedName>
    <alternativeName>
        <fullName evidence="8">NADH dehydrogenase I subunit I</fullName>
    </alternativeName>
    <alternativeName>
        <fullName evidence="8">NDH-1 subunit I</fullName>
    </alternativeName>
</protein>
<dbReference type="GO" id="GO:0005886">
    <property type="term" value="C:plasma membrane"/>
    <property type="evidence" value="ECO:0007669"/>
    <property type="project" value="UniProtKB-SubCell"/>
</dbReference>
<evidence type="ECO:0000313" key="14">
    <source>
        <dbReference type="Proteomes" id="UP000095008"/>
    </source>
</evidence>
<name>A0A1C2HZB9_ACITH</name>
<gene>
    <name evidence="8" type="primary">nuoI</name>
    <name evidence="11" type="ORF">A6M23_16040</name>
    <name evidence="12" type="ORF">A6P07_14580</name>
</gene>
<evidence type="ECO:0000256" key="6">
    <source>
        <dbReference type="ARBA" id="ARBA00023004"/>
    </source>
</evidence>
<dbReference type="InterPro" id="IPR010226">
    <property type="entry name" value="NADH_quinone_OxRdtase_chainI"/>
</dbReference>
<keyword evidence="8" id="KW-0874">Quinone</keyword>
<keyword evidence="8" id="KW-0830">Ubiquinone</keyword>